<accession>A0A5D3DA86</accession>
<protein>
    <submittedName>
        <fullName evidence="3">Flowering time control protein FCA</fullName>
    </submittedName>
</protein>
<name>A0A5D3DA86_CUCMM</name>
<gene>
    <name evidence="3" type="ORF">E5676_scaffold237G00610</name>
    <name evidence="2" type="ORF">E6C27_scaffold36G003410</name>
</gene>
<dbReference type="EMBL" id="SSTE01018788">
    <property type="protein sequence ID" value="KAA0038120.1"/>
    <property type="molecule type" value="Genomic_DNA"/>
</dbReference>
<comment type="caution">
    <text evidence="3">The sequence shown here is derived from an EMBL/GenBank/DDBJ whole genome shotgun (WGS) entry which is preliminary data.</text>
</comment>
<dbReference type="Proteomes" id="UP000321947">
    <property type="component" value="Unassembled WGS sequence"/>
</dbReference>
<organism evidence="3 5">
    <name type="scientific">Cucumis melo var. makuwa</name>
    <name type="common">Oriental melon</name>
    <dbReference type="NCBI Taxonomy" id="1194695"/>
    <lineage>
        <taxon>Eukaryota</taxon>
        <taxon>Viridiplantae</taxon>
        <taxon>Streptophyta</taxon>
        <taxon>Embryophyta</taxon>
        <taxon>Tracheophyta</taxon>
        <taxon>Spermatophyta</taxon>
        <taxon>Magnoliopsida</taxon>
        <taxon>eudicotyledons</taxon>
        <taxon>Gunneridae</taxon>
        <taxon>Pentapetalae</taxon>
        <taxon>rosids</taxon>
        <taxon>fabids</taxon>
        <taxon>Cucurbitales</taxon>
        <taxon>Cucurbitaceae</taxon>
        <taxon>Benincaseae</taxon>
        <taxon>Cucumis</taxon>
    </lineage>
</organism>
<sequence length="76" mass="8637">MKERKSEEGKKKGEEKSERKQHRRGNDKYLVGEVKKLPEAEAAAGRKVEGLCVYGWNCRGIKPGTPIGFERFDDIS</sequence>
<proteinExistence type="predicted"/>
<feature type="compositionally biased region" description="Basic and acidic residues" evidence="1">
    <location>
        <begin position="1"/>
        <end position="18"/>
    </location>
</feature>
<dbReference type="AlphaFoldDB" id="A0A5D3DA86"/>
<reference evidence="4 5" key="1">
    <citation type="submission" date="2019-08" db="EMBL/GenBank/DDBJ databases">
        <title>Draft genome sequences of two oriental melons (Cucumis melo L. var makuwa).</title>
        <authorList>
            <person name="Kwon S.-Y."/>
        </authorList>
    </citation>
    <scope>NUCLEOTIDE SEQUENCE [LARGE SCALE GENOMIC DNA]</scope>
    <source>
        <strain evidence="5">cv. Chang Bougi</strain>
        <strain evidence="4">cv. SW 3</strain>
        <tissue evidence="3">Leaf</tissue>
    </source>
</reference>
<dbReference type="Proteomes" id="UP000321393">
    <property type="component" value="Unassembled WGS sequence"/>
</dbReference>
<evidence type="ECO:0000313" key="3">
    <source>
        <dbReference type="EMBL" id="TYK20487.1"/>
    </source>
</evidence>
<evidence type="ECO:0000313" key="2">
    <source>
        <dbReference type="EMBL" id="KAA0038120.1"/>
    </source>
</evidence>
<dbReference type="EMBL" id="SSTD01006251">
    <property type="protein sequence ID" value="TYK20487.1"/>
    <property type="molecule type" value="Genomic_DNA"/>
</dbReference>
<evidence type="ECO:0000313" key="5">
    <source>
        <dbReference type="Proteomes" id="UP000321947"/>
    </source>
</evidence>
<feature type="region of interest" description="Disordered" evidence="1">
    <location>
        <begin position="1"/>
        <end position="31"/>
    </location>
</feature>
<evidence type="ECO:0000313" key="4">
    <source>
        <dbReference type="Proteomes" id="UP000321393"/>
    </source>
</evidence>
<evidence type="ECO:0000256" key="1">
    <source>
        <dbReference type="SAM" id="MobiDB-lite"/>
    </source>
</evidence>